<dbReference type="InterPro" id="IPR027417">
    <property type="entry name" value="P-loop_NTPase"/>
</dbReference>
<dbReference type="GO" id="GO:0043138">
    <property type="term" value="F:3'-5' DNA helicase activity"/>
    <property type="evidence" value="ECO:0007669"/>
    <property type="project" value="UniProtKB-EC"/>
</dbReference>
<organism evidence="6 7">
    <name type="scientific">Coniophora puteana (strain RWD-64-598)</name>
    <name type="common">Brown rot fungus</name>
    <dbReference type="NCBI Taxonomy" id="741705"/>
    <lineage>
        <taxon>Eukaryota</taxon>
        <taxon>Fungi</taxon>
        <taxon>Dikarya</taxon>
        <taxon>Basidiomycota</taxon>
        <taxon>Agaricomycotina</taxon>
        <taxon>Agaricomycetes</taxon>
        <taxon>Agaricomycetidae</taxon>
        <taxon>Boletales</taxon>
        <taxon>Coniophorineae</taxon>
        <taxon>Coniophoraceae</taxon>
        <taxon>Coniophora</taxon>
    </lineage>
</organism>
<dbReference type="GO" id="GO:0005737">
    <property type="term" value="C:cytoplasm"/>
    <property type="evidence" value="ECO:0007669"/>
    <property type="project" value="TreeGrafter"/>
</dbReference>
<keyword evidence="3" id="KW-0413">Isomerase</keyword>
<dbReference type="OrthoDB" id="10261556at2759"/>
<dbReference type="EC" id="5.6.2.4" evidence="5"/>
<comment type="catalytic activity">
    <reaction evidence="4">
        <text>Couples ATP hydrolysis with the unwinding of duplex DNA by translocating in the 3'-5' direction.</text>
        <dbReference type="EC" id="5.6.2.4"/>
    </reaction>
</comment>
<evidence type="ECO:0000313" key="6">
    <source>
        <dbReference type="EMBL" id="EIW84042.1"/>
    </source>
</evidence>
<dbReference type="AlphaFoldDB" id="A0A5M3MY39"/>
<accession>A0A5M3MY39</accession>
<evidence type="ECO:0000256" key="1">
    <source>
        <dbReference type="ARBA" id="ARBA00005446"/>
    </source>
</evidence>
<reference evidence="7" key="1">
    <citation type="journal article" date="2012" name="Science">
        <title>The Paleozoic origin of enzymatic lignin decomposition reconstructed from 31 fungal genomes.</title>
        <authorList>
            <person name="Floudas D."/>
            <person name="Binder M."/>
            <person name="Riley R."/>
            <person name="Barry K."/>
            <person name="Blanchette R.A."/>
            <person name="Henrissat B."/>
            <person name="Martinez A.T."/>
            <person name="Otillar R."/>
            <person name="Spatafora J.W."/>
            <person name="Yadav J.S."/>
            <person name="Aerts A."/>
            <person name="Benoit I."/>
            <person name="Boyd A."/>
            <person name="Carlson A."/>
            <person name="Copeland A."/>
            <person name="Coutinho P.M."/>
            <person name="de Vries R.P."/>
            <person name="Ferreira P."/>
            <person name="Findley K."/>
            <person name="Foster B."/>
            <person name="Gaskell J."/>
            <person name="Glotzer D."/>
            <person name="Gorecki P."/>
            <person name="Heitman J."/>
            <person name="Hesse C."/>
            <person name="Hori C."/>
            <person name="Igarashi K."/>
            <person name="Jurgens J.A."/>
            <person name="Kallen N."/>
            <person name="Kersten P."/>
            <person name="Kohler A."/>
            <person name="Kuees U."/>
            <person name="Kumar T.K.A."/>
            <person name="Kuo A."/>
            <person name="LaButti K."/>
            <person name="Larrondo L.F."/>
            <person name="Lindquist E."/>
            <person name="Ling A."/>
            <person name="Lombard V."/>
            <person name="Lucas S."/>
            <person name="Lundell T."/>
            <person name="Martin R."/>
            <person name="McLaughlin D.J."/>
            <person name="Morgenstern I."/>
            <person name="Morin E."/>
            <person name="Murat C."/>
            <person name="Nagy L.G."/>
            <person name="Nolan M."/>
            <person name="Ohm R.A."/>
            <person name="Patyshakuliyeva A."/>
            <person name="Rokas A."/>
            <person name="Ruiz-Duenas F.J."/>
            <person name="Sabat G."/>
            <person name="Salamov A."/>
            <person name="Samejima M."/>
            <person name="Schmutz J."/>
            <person name="Slot J.C."/>
            <person name="St John F."/>
            <person name="Stenlid J."/>
            <person name="Sun H."/>
            <person name="Sun S."/>
            <person name="Syed K."/>
            <person name="Tsang A."/>
            <person name="Wiebenga A."/>
            <person name="Young D."/>
            <person name="Pisabarro A."/>
            <person name="Eastwood D.C."/>
            <person name="Martin F."/>
            <person name="Cullen D."/>
            <person name="Grigoriev I.V."/>
            <person name="Hibbett D.S."/>
        </authorList>
    </citation>
    <scope>NUCLEOTIDE SEQUENCE [LARGE SCALE GENOMIC DNA]</scope>
    <source>
        <strain evidence="7">RWD-64-598 SS2</strain>
    </source>
</reference>
<dbReference type="Proteomes" id="UP000053558">
    <property type="component" value="Unassembled WGS sequence"/>
</dbReference>
<dbReference type="EMBL" id="JH711575">
    <property type="protein sequence ID" value="EIW84042.1"/>
    <property type="molecule type" value="Genomic_DNA"/>
</dbReference>
<dbReference type="RefSeq" id="XP_007765232.1">
    <property type="nucleotide sequence ID" value="XM_007767042.1"/>
</dbReference>
<feature type="non-terminal residue" evidence="6">
    <location>
        <position position="87"/>
    </location>
</feature>
<dbReference type="KEGG" id="cput:CONPUDRAFT_33172"/>
<dbReference type="GO" id="GO:0003677">
    <property type="term" value="F:DNA binding"/>
    <property type="evidence" value="ECO:0007669"/>
    <property type="project" value="UniProtKB-KW"/>
</dbReference>
<gene>
    <name evidence="6" type="ORF">CONPUDRAFT_33172</name>
</gene>
<evidence type="ECO:0000256" key="3">
    <source>
        <dbReference type="ARBA" id="ARBA00023235"/>
    </source>
</evidence>
<feature type="non-terminal residue" evidence="6">
    <location>
        <position position="1"/>
    </location>
</feature>
<protein>
    <recommendedName>
        <fullName evidence="5">DNA 3'-5' helicase</fullName>
        <ecNumber evidence="5">5.6.2.4</ecNumber>
    </recommendedName>
</protein>
<evidence type="ECO:0000256" key="2">
    <source>
        <dbReference type="ARBA" id="ARBA00023125"/>
    </source>
</evidence>
<evidence type="ECO:0000313" key="7">
    <source>
        <dbReference type="Proteomes" id="UP000053558"/>
    </source>
</evidence>
<dbReference type="PANTHER" id="PTHR13710:SF105">
    <property type="entry name" value="ATP-DEPENDENT DNA HELICASE Q1"/>
    <property type="match status" value="1"/>
</dbReference>
<proteinExistence type="inferred from homology"/>
<dbReference type="Gene3D" id="3.40.50.300">
    <property type="entry name" value="P-loop containing nucleotide triphosphate hydrolases"/>
    <property type="match status" value="1"/>
</dbReference>
<keyword evidence="7" id="KW-1185">Reference proteome</keyword>
<dbReference type="GO" id="GO:0005694">
    <property type="term" value="C:chromosome"/>
    <property type="evidence" value="ECO:0007669"/>
    <property type="project" value="TreeGrafter"/>
</dbReference>
<dbReference type="GO" id="GO:0000724">
    <property type="term" value="P:double-strand break repair via homologous recombination"/>
    <property type="evidence" value="ECO:0007669"/>
    <property type="project" value="TreeGrafter"/>
</dbReference>
<dbReference type="GO" id="GO:0009378">
    <property type="term" value="F:four-way junction helicase activity"/>
    <property type="evidence" value="ECO:0007669"/>
    <property type="project" value="TreeGrafter"/>
</dbReference>
<comment type="caution">
    <text evidence="6">The sequence shown here is derived from an EMBL/GenBank/DDBJ whole genome shotgun (WGS) entry which is preliminary data.</text>
</comment>
<evidence type="ECO:0000256" key="5">
    <source>
        <dbReference type="ARBA" id="ARBA00034808"/>
    </source>
</evidence>
<sequence length="87" mass="9600">FSKNIGNLLLDEVHCIHTTGFARKGEKAPFRPAYGRLNEVRAVIPSLTPVMALSATLPPPTLYTVLDSLRINPDLISKIFLSTNRPN</sequence>
<dbReference type="PANTHER" id="PTHR13710">
    <property type="entry name" value="DNA HELICASE RECQ FAMILY MEMBER"/>
    <property type="match status" value="1"/>
</dbReference>
<name>A0A5M3MY39_CONPW</name>
<evidence type="ECO:0000256" key="4">
    <source>
        <dbReference type="ARBA" id="ARBA00034617"/>
    </source>
</evidence>
<comment type="similarity">
    <text evidence="1">Belongs to the helicase family. RecQ subfamily.</text>
</comment>
<keyword evidence="2" id="KW-0238">DNA-binding</keyword>
<dbReference type="GeneID" id="19206748"/>